<keyword evidence="4" id="KW-0479">Metal-binding</keyword>
<dbReference type="InterPro" id="IPR053235">
    <property type="entry name" value="Ser_Thr_kinase"/>
</dbReference>
<dbReference type="InterPro" id="IPR011009">
    <property type="entry name" value="Kinase-like_dom_sf"/>
</dbReference>
<feature type="compositionally biased region" description="Low complexity" evidence="12">
    <location>
        <begin position="353"/>
        <end position="365"/>
    </location>
</feature>
<feature type="compositionally biased region" description="Polar residues" evidence="12">
    <location>
        <begin position="1221"/>
        <end position="1237"/>
    </location>
</feature>
<feature type="region of interest" description="Disordered" evidence="12">
    <location>
        <begin position="1"/>
        <end position="22"/>
    </location>
</feature>
<dbReference type="InterPro" id="IPR017441">
    <property type="entry name" value="Protein_kinase_ATP_BS"/>
</dbReference>
<feature type="region of interest" description="Disordered" evidence="12">
    <location>
        <begin position="327"/>
        <end position="374"/>
    </location>
</feature>
<gene>
    <name evidence="14" type="ORF">GGX14DRAFT_653362</name>
</gene>
<dbReference type="GO" id="GO:0005737">
    <property type="term" value="C:cytoplasm"/>
    <property type="evidence" value="ECO:0007669"/>
    <property type="project" value="TreeGrafter"/>
</dbReference>
<dbReference type="PROSITE" id="PS50011">
    <property type="entry name" value="PROTEIN_KINASE_DOM"/>
    <property type="match status" value="1"/>
</dbReference>
<keyword evidence="15" id="KW-1185">Reference proteome</keyword>
<evidence type="ECO:0000256" key="3">
    <source>
        <dbReference type="ARBA" id="ARBA00022679"/>
    </source>
</evidence>
<evidence type="ECO:0000256" key="11">
    <source>
        <dbReference type="PROSITE-ProRule" id="PRU10141"/>
    </source>
</evidence>
<evidence type="ECO:0000256" key="2">
    <source>
        <dbReference type="ARBA" id="ARBA00022527"/>
    </source>
</evidence>
<dbReference type="PANTHER" id="PTHR24361">
    <property type="entry name" value="MITOGEN-ACTIVATED KINASE KINASE KINASE"/>
    <property type="match status" value="1"/>
</dbReference>
<evidence type="ECO:0000256" key="9">
    <source>
        <dbReference type="ARBA" id="ARBA00047899"/>
    </source>
</evidence>
<dbReference type="SMART" id="SM00220">
    <property type="entry name" value="S_TKc"/>
    <property type="match status" value="1"/>
</dbReference>
<dbReference type="PANTHER" id="PTHR24361:SF433">
    <property type="entry name" value="PROTEIN KINASE DOMAIN-CONTAINING PROTEIN"/>
    <property type="match status" value="1"/>
</dbReference>
<dbReference type="Gene3D" id="1.25.10.10">
    <property type="entry name" value="Leucine-rich Repeat Variant"/>
    <property type="match status" value="1"/>
</dbReference>
<evidence type="ECO:0000256" key="1">
    <source>
        <dbReference type="ARBA" id="ARBA00012513"/>
    </source>
</evidence>
<evidence type="ECO:0000256" key="7">
    <source>
        <dbReference type="ARBA" id="ARBA00022840"/>
    </source>
</evidence>
<dbReference type="FunFam" id="1.25.10.10:FF:000583">
    <property type="entry name" value="MAP3K epsilon protein kinase 1"/>
    <property type="match status" value="1"/>
</dbReference>
<dbReference type="PROSITE" id="PS00108">
    <property type="entry name" value="PROTEIN_KINASE_ST"/>
    <property type="match status" value="1"/>
</dbReference>
<dbReference type="Gene3D" id="1.10.510.10">
    <property type="entry name" value="Transferase(Phosphotransferase) domain 1"/>
    <property type="match status" value="1"/>
</dbReference>
<dbReference type="InterPro" id="IPR016024">
    <property type="entry name" value="ARM-type_fold"/>
</dbReference>
<dbReference type="InterPro" id="IPR008271">
    <property type="entry name" value="Ser/Thr_kinase_AS"/>
</dbReference>
<feature type="compositionally biased region" description="Pro residues" evidence="12">
    <location>
        <begin position="1"/>
        <end position="10"/>
    </location>
</feature>
<feature type="binding site" evidence="11">
    <location>
        <position position="56"/>
    </location>
    <ligand>
        <name>ATP</name>
        <dbReference type="ChEBI" id="CHEBI:30616"/>
    </ligand>
</feature>
<keyword evidence="3" id="KW-0808">Transferase</keyword>
<evidence type="ECO:0000256" key="10">
    <source>
        <dbReference type="ARBA" id="ARBA00048679"/>
    </source>
</evidence>
<dbReference type="InterPro" id="IPR000719">
    <property type="entry name" value="Prot_kinase_dom"/>
</dbReference>
<dbReference type="Pfam" id="PF00069">
    <property type="entry name" value="Pkinase"/>
    <property type="match status" value="1"/>
</dbReference>
<dbReference type="SUPFAM" id="SSF56112">
    <property type="entry name" value="Protein kinase-like (PK-like)"/>
    <property type="match status" value="1"/>
</dbReference>
<organism evidence="14 15">
    <name type="scientific">Mycena pura</name>
    <dbReference type="NCBI Taxonomy" id="153505"/>
    <lineage>
        <taxon>Eukaryota</taxon>
        <taxon>Fungi</taxon>
        <taxon>Dikarya</taxon>
        <taxon>Basidiomycota</taxon>
        <taxon>Agaricomycotina</taxon>
        <taxon>Agaricomycetes</taxon>
        <taxon>Agaricomycetidae</taxon>
        <taxon>Agaricales</taxon>
        <taxon>Marasmiineae</taxon>
        <taxon>Mycenaceae</taxon>
        <taxon>Mycena</taxon>
    </lineage>
</organism>
<protein>
    <recommendedName>
        <fullName evidence="1">non-specific serine/threonine protein kinase</fullName>
        <ecNumber evidence="1">2.7.11.1</ecNumber>
    </recommendedName>
</protein>
<comment type="caution">
    <text evidence="14">The sequence shown here is derived from an EMBL/GenBank/DDBJ whole genome shotgun (WGS) entry which is preliminary data.</text>
</comment>
<comment type="similarity">
    <text evidence="8">Belongs to the protein kinase superfamily. STE Ser/Thr protein kinase family.</text>
</comment>
<dbReference type="GO" id="GO:0005524">
    <property type="term" value="F:ATP binding"/>
    <property type="evidence" value="ECO:0007669"/>
    <property type="project" value="UniProtKB-UniRule"/>
</dbReference>
<keyword evidence="2" id="KW-0723">Serine/threonine-protein kinase</keyword>
<evidence type="ECO:0000256" key="6">
    <source>
        <dbReference type="ARBA" id="ARBA00022777"/>
    </source>
</evidence>
<feature type="compositionally biased region" description="Polar residues" evidence="12">
    <location>
        <begin position="516"/>
        <end position="531"/>
    </location>
</feature>
<accession>A0AAD6V5B2</accession>
<dbReference type="CDD" id="cd06627">
    <property type="entry name" value="STKc_Cdc7_like"/>
    <property type="match status" value="1"/>
</dbReference>
<dbReference type="GO" id="GO:0004674">
    <property type="term" value="F:protein serine/threonine kinase activity"/>
    <property type="evidence" value="ECO:0007669"/>
    <property type="project" value="UniProtKB-KW"/>
</dbReference>
<dbReference type="Proteomes" id="UP001219525">
    <property type="component" value="Unassembled WGS sequence"/>
</dbReference>
<comment type="catalytic activity">
    <reaction evidence="9">
        <text>L-threonyl-[protein] + ATP = O-phospho-L-threonyl-[protein] + ADP + H(+)</text>
        <dbReference type="Rhea" id="RHEA:46608"/>
        <dbReference type="Rhea" id="RHEA-COMP:11060"/>
        <dbReference type="Rhea" id="RHEA-COMP:11605"/>
        <dbReference type="ChEBI" id="CHEBI:15378"/>
        <dbReference type="ChEBI" id="CHEBI:30013"/>
        <dbReference type="ChEBI" id="CHEBI:30616"/>
        <dbReference type="ChEBI" id="CHEBI:61977"/>
        <dbReference type="ChEBI" id="CHEBI:456216"/>
        <dbReference type="EC" id="2.7.11.1"/>
    </reaction>
</comment>
<dbReference type="PROSITE" id="PS00107">
    <property type="entry name" value="PROTEIN_KINASE_ATP"/>
    <property type="match status" value="1"/>
</dbReference>
<dbReference type="InterPro" id="IPR011989">
    <property type="entry name" value="ARM-like"/>
</dbReference>
<feature type="region of interest" description="Disordered" evidence="12">
    <location>
        <begin position="379"/>
        <end position="398"/>
    </location>
</feature>
<sequence>MSTPLRPPPRSGSTPVTANNPKSLNDYQLGDSLGKGAFGQVYRALNWATGETVAVKEIQLSNIPKGELGEIMSEIDLLKNLNHSNIVKYKGFVKTREYLYIILEFCENGSLHNILKRFGKFPESLVAVYISQVLEGLVYLHDQGVIHRDIKGANILTNKDGTVKLADFGVASNTTSVNDGAVVGSPYWMAPEVIEQSGATTASDIWSVGCVVIELLEGHPPYHTLDPMPALFRIVQDDCPPIPEGASPIVKDFLYHCFQKDCNLRISAKKLLKHPWMAAARRQLADGKEPPEQKPSARPGAPEGQRRPLSNYNFDEAVLKVQEWNEALKSPSRPSKHPERRSGRPPSPARELTASPSTAPRRAASGALPKPNLAEKIKIPPLSFSLQPPEEQTDNWDDDFEEGISLTKLQALEKSSAEPDTTTSSAEENAKTIRPNKSPAQKPPIPLAKPPADDMHEIVEDYSDLVGGEDEAVLESKVADFKMKNSLRKGLFHPDDIKTFGIGRLSPAPLSAPSLTGLFNRSTSEPQSSRPPLSPLVTASPLSGPALISNQYASSSSMSPVPESLRRLSHSRSTSFTGTSGSVGIGGSMGRAEARKVLNEAEFGKYAEEDDEDYEDVFGKPNGTTLEHPAALQLTTRLSNRSWLGDDGSDEEDPFAEIDEGFAEDDLEANLQRDKYARLCNMVNGFIDQLTPSAPDFQLRDACDQLLSIMTDTPEMQLQLVSSHGMLAILEVLEGKCSRDVSMRLLQMINLLVNANLGFLESFCLIGGIPVMMSFTSKRFPSECRLEASNFIRLLCHTSVMTLQMFISCRGLKVLVDLIDEDYTEQTELVVHALNGIGSVFELQSPTTKNDFCRMFIREGLLDPLSAALLNVISRGGDSATETKMKIIQILLVFSQVSQSDIHVRNALGTRKVIRRLLRSCELLEPECLVQMLKAVKHLSMNATLLEVLQNANAIEILVRILEKQSSGPHSTEMSNHIFQTCYNLCRLNKSRQEEAAQAGIIPCLQRVIETRSPLKQFALPILCDMTSAGKSCRTLLWQHDGLAMYLKLLEDPYFQVGALESILSWLQDETARVEDELTKPPSVTALLTCFVTAKANLFENLLDPFLKITRLSSALTIAISRSPAFFKRIIERLAPASGHSKEKAVVRLNLLRILRTVCEVHPNRAMLVERYGLLGVVEGLSRGGGDGAVLVRELAREIVPVLKPGLKPAVSGLHGGGHQVTRSTPGGGVTSVQQAESPRVATLAPKKLRRTASETVGPSFGSASRLGMGTSEVAAGGPGKAADGPGKNGKTKSARQKLGDIPWAR</sequence>
<feature type="compositionally biased region" description="Basic and acidic residues" evidence="12">
    <location>
        <begin position="283"/>
        <end position="292"/>
    </location>
</feature>
<comment type="catalytic activity">
    <reaction evidence="10">
        <text>L-seryl-[protein] + ATP = O-phospho-L-seryl-[protein] + ADP + H(+)</text>
        <dbReference type="Rhea" id="RHEA:17989"/>
        <dbReference type="Rhea" id="RHEA-COMP:9863"/>
        <dbReference type="Rhea" id="RHEA-COMP:11604"/>
        <dbReference type="ChEBI" id="CHEBI:15378"/>
        <dbReference type="ChEBI" id="CHEBI:29999"/>
        <dbReference type="ChEBI" id="CHEBI:30616"/>
        <dbReference type="ChEBI" id="CHEBI:83421"/>
        <dbReference type="ChEBI" id="CHEBI:456216"/>
        <dbReference type="EC" id="2.7.11.1"/>
    </reaction>
</comment>
<feature type="region of interest" description="Disordered" evidence="12">
    <location>
        <begin position="516"/>
        <end position="538"/>
    </location>
</feature>
<evidence type="ECO:0000256" key="4">
    <source>
        <dbReference type="ARBA" id="ARBA00022723"/>
    </source>
</evidence>
<keyword evidence="6" id="KW-0418">Kinase</keyword>
<feature type="region of interest" description="Disordered" evidence="12">
    <location>
        <begin position="283"/>
        <end position="309"/>
    </location>
</feature>
<evidence type="ECO:0000256" key="8">
    <source>
        <dbReference type="ARBA" id="ARBA00025754"/>
    </source>
</evidence>
<reference evidence="14" key="1">
    <citation type="submission" date="2023-03" db="EMBL/GenBank/DDBJ databases">
        <title>Massive genome expansion in bonnet fungi (Mycena s.s.) driven by repeated elements and novel gene families across ecological guilds.</title>
        <authorList>
            <consortium name="Lawrence Berkeley National Laboratory"/>
            <person name="Harder C.B."/>
            <person name="Miyauchi S."/>
            <person name="Viragh M."/>
            <person name="Kuo A."/>
            <person name="Thoen E."/>
            <person name="Andreopoulos B."/>
            <person name="Lu D."/>
            <person name="Skrede I."/>
            <person name="Drula E."/>
            <person name="Henrissat B."/>
            <person name="Morin E."/>
            <person name="Kohler A."/>
            <person name="Barry K."/>
            <person name="LaButti K."/>
            <person name="Morin E."/>
            <person name="Salamov A."/>
            <person name="Lipzen A."/>
            <person name="Mereny Z."/>
            <person name="Hegedus B."/>
            <person name="Baldrian P."/>
            <person name="Stursova M."/>
            <person name="Weitz H."/>
            <person name="Taylor A."/>
            <person name="Grigoriev I.V."/>
            <person name="Nagy L.G."/>
            <person name="Martin F."/>
            <person name="Kauserud H."/>
        </authorList>
    </citation>
    <scope>NUCLEOTIDE SEQUENCE</scope>
    <source>
        <strain evidence="14">9144</strain>
    </source>
</reference>
<feature type="region of interest" description="Disordered" evidence="12">
    <location>
        <begin position="1211"/>
        <end position="1306"/>
    </location>
</feature>
<feature type="region of interest" description="Disordered" evidence="12">
    <location>
        <begin position="409"/>
        <end position="452"/>
    </location>
</feature>
<dbReference type="EMBL" id="JARJCW010000053">
    <property type="protein sequence ID" value="KAJ7202878.1"/>
    <property type="molecule type" value="Genomic_DNA"/>
</dbReference>
<evidence type="ECO:0000259" key="13">
    <source>
        <dbReference type="PROSITE" id="PS50011"/>
    </source>
</evidence>
<dbReference type="EC" id="2.7.11.1" evidence="1"/>
<dbReference type="GO" id="GO:0046872">
    <property type="term" value="F:metal ion binding"/>
    <property type="evidence" value="ECO:0007669"/>
    <property type="project" value="UniProtKB-KW"/>
</dbReference>
<dbReference type="FunFam" id="1.10.510.10:FF:000946">
    <property type="entry name" value="Probable serine/threonine-protein kinase DDB_G0284251"/>
    <property type="match status" value="1"/>
</dbReference>
<evidence type="ECO:0000256" key="12">
    <source>
        <dbReference type="SAM" id="MobiDB-lite"/>
    </source>
</evidence>
<feature type="compositionally biased region" description="Polar residues" evidence="12">
    <location>
        <begin position="418"/>
        <end position="427"/>
    </location>
</feature>
<feature type="domain" description="Protein kinase" evidence="13">
    <location>
        <begin position="27"/>
        <end position="277"/>
    </location>
</feature>
<proteinExistence type="inferred from homology"/>
<name>A0AAD6V5B2_9AGAR</name>
<feature type="compositionally biased region" description="Polar residues" evidence="12">
    <location>
        <begin position="11"/>
        <end position="22"/>
    </location>
</feature>
<evidence type="ECO:0000256" key="5">
    <source>
        <dbReference type="ARBA" id="ARBA00022741"/>
    </source>
</evidence>
<keyword evidence="7 11" id="KW-0067">ATP-binding</keyword>
<evidence type="ECO:0000313" key="14">
    <source>
        <dbReference type="EMBL" id="KAJ7202878.1"/>
    </source>
</evidence>
<evidence type="ECO:0000313" key="15">
    <source>
        <dbReference type="Proteomes" id="UP001219525"/>
    </source>
</evidence>
<dbReference type="FunFam" id="3.30.200.20:FF:000042">
    <property type="entry name" value="Aurora kinase A"/>
    <property type="match status" value="1"/>
</dbReference>
<keyword evidence="5 11" id="KW-0547">Nucleotide-binding</keyword>
<dbReference type="SUPFAM" id="SSF48371">
    <property type="entry name" value="ARM repeat"/>
    <property type="match status" value="1"/>
</dbReference>